<organism evidence="3 4">
    <name type="scientific">Asanoa ferruginea</name>
    <dbReference type="NCBI Taxonomy" id="53367"/>
    <lineage>
        <taxon>Bacteria</taxon>
        <taxon>Bacillati</taxon>
        <taxon>Actinomycetota</taxon>
        <taxon>Actinomycetes</taxon>
        <taxon>Micromonosporales</taxon>
        <taxon>Micromonosporaceae</taxon>
        <taxon>Asanoa</taxon>
    </lineage>
</organism>
<feature type="transmembrane region" description="Helical" evidence="1">
    <location>
        <begin position="347"/>
        <end position="366"/>
    </location>
</feature>
<dbReference type="Pfam" id="PF19053">
    <property type="entry name" value="EccD"/>
    <property type="match status" value="1"/>
</dbReference>
<protein>
    <submittedName>
        <fullName evidence="3">Type VII secretion integral membrane protein EccD</fullName>
    </submittedName>
</protein>
<keyword evidence="1" id="KW-0812">Transmembrane</keyword>
<proteinExistence type="predicted"/>
<dbReference type="Proteomes" id="UP000256913">
    <property type="component" value="Unassembled WGS sequence"/>
</dbReference>
<dbReference type="AlphaFoldDB" id="A0A3D9ZI97"/>
<dbReference type="EMBL" id="QUMQ01000001">
    <property type="protein sequence ID" value="REF97156.1"/>
    <property type="molecule type" value="Genomic_DNA"/>
</dbReference>
<gene>
    <name evidence="3" type="ORF">DFJ67_3153</name>
</gene>
<evidence type="ECO:0000259" key="2">
    <source>
        <dbReference type="Pfam" id="PF19053"/>
    </source>
</evidence>
<dbReference type="RefSeq" id="WP_170215868.1">
    <property type="nucleotide sequence ID" value="NZ_BONB01000030.1"/>
</dbReference>
<comment type="caution">
    <text evidence="3">The sequence shown here is derived from an EMBL/GenBank/DDBJ whole genome shotgun (WGS) entry which is preliminary data.</text>
</comment>
<dbReference type="InterPro" id="IPR024962">
    <property type="entry name" value="YukD-like"/>
</dbReference>
<dbReference type="Gene3D" id="3.10.20.90">
    <property type="entry name" value="Phosphatidylinositol 3-kinase Catalytic Subunit, Chain A, domain 1"/>
    <property type="match status" value="1"/>
</dbReference>
<keyword evidence="1" id="KW-0472">Membrane</keyword>
<feature type="transmembrane region" description="Helical" evidence="1">
    <location>
        <begin position="115"/>
        <end position="132"/>
    </location>
</feature>
<reference evidence="3 4" key="1">
    <citation type="submission" date="2018-08" db="EMBL/GenBank/DDBJ databases">
        <title>Sequencing the genomes of 1000 actinobacteria strains.</title>
        <authorList>
            <person name="Klenk H.-P."/>
        </authorList>
    </citation>
    <scope>NUCLEOTIDE SEQUENCE [LARGE SCALE GENOMIC DNA]</scope>
    <source>
        <strain evidence="3 4">DSM 44099</strain>
    </source>
</reference>
<feature type="transmembrane region" description="Helical" evidence="1">
    <location>
        <begin position="413"/>
        <end position="432"/>
    </location>
</feature>
<feature type="transmembrane region" description="Helical" evidence="1">
    <location>
        <begin position="297"/>
        <end position="316"/>
    </location>
</feature>
<feature type="transmembrane region" description="Helical" evidence="1">
    <location>
        <begin position="216"/>
        <end position="238"/>
    </location>
</feature>
<feature type="domain" description="EccD-like transmembrane" evidence="2">
    <location>
        <begin position="113"/>
        <end position="432"/>
    </location>
</feature>
<evidence type="ECO:0000256" key="1">
    <source>
        <dbReference type="SAM" id="Phobius"/>
    </source>
</evidence>
<feature type="transmembrane region" description="Helical" evidence="1">
    <location>
        <begin position="189"/>
        <end position="209"/>
    </location>
</feature>
<keyword evidence="1" id="KW-1133">Transmembrane helix</keyword>
<feature type="transmembrane region" description="Helical" evidence="1">
    <location>
        <begin position="244"/>
        <end position="266"/>
    </location>
</feature>
<evidence type="ECO:0000313" key="4">
    <source>
        <dbReference type="Proteomes" id="UP000256913"/>
    </source>
</evidence>
<dbReference type="Pfam" id="PF08817">
    <property type="entry name" value="YukD"/>
    <property type="match status" value="1"/>
</dbReference>
<dbReference type="InterPro" id="IPR044049">
    <property type="entry name" value="EccD_transm"/>
</dbReference>
<evidence type="ECO:0000313" key="3">
    <source>
        <dbReference type="EMBL" id="REF97156.1"/>
    </source>
</evidence>
<keyword evidence="4" id="KW-1185">Reference proteome</keyword>
<feature type="transmembrane region" description="Helical" evidence="1">
    <location>
        <begin position="372"/>
        <end position="393"/>
    </location>
</feature>
<feature type="transmembrane region" description="Helical" evidence="1">
    <location>
        <begin position="163"/>
        <end position="183"/>
    </location>
</feature>
<accession>A0A3D9ZI97</accession>
<feature type="transmembrane region" description="Helical" evidence="1">
    <location>
        <begin position="138"/>
        <end position="156"/>
    </location>
</feature>
<sequence>MAVRYSRVTVVGARRRLDTVLPADEPVGRLLPEVMVLLDEPVAQPPRPRQLVTRAGAVLDAEVTLSAAGVPDGAVLDLVGVDDSPPAPVVHDVTEDAADGLGAHAWRWGPAARRWTATAAVVLLAGTVATLADAGPAGAPWLAVGAVALCLAGAGIGRVHEPVGTALVSAGGLVALQAGWIAAAGWSTGARGALLAAIGCVLLVVYGLASPVGRAGVAGGGLGLLLIALGWVATLAGLPPARLAAALAVLATVLIGLLPRLALAVAGLSRLDDRRTGGGEVARREVTGALTAAHRTLTLVVVVCAAAAALAGWLLAAHADRWAAPAAGLLAVVLASRARGFPLVGEVVALSAATGVVLLGLLAAWVRTAGGATAWMVAAVAGAALLALGVLALDPPAHVQARARRVADRIEAVAVVALPPVALGVFGVYARLLHSF</sequence>
<name>A0A3D9ZI97_9ACTN</name>